<sequence>MGLPTEQRDNLKDFLSPSRAVILPITSLSAMFFVYGLYTALFISYMHLARQKQKRNRGVATSLYLYPTIILYFVTTLVIIGNVMQRSIRAVLIFDAVKTQQYNAIKNYLQHDSRKTVSFVFITMGQVVLNIFADYILIHRCYLIWGSKKRIAAPLIVASVVTNVIGIIGSMMYSIGIHDTRKGHHHNVQIANLGDYLQTIFLIMCVVVNSILTLVTAGRIWWMYRQSQNCENKNMLRRVIRIVVESGLIYPIFTLIHVATVNSVAWRKLPFEFRATAVQAAGIAPTLIVIRAQLGKTVETTIHSCEVQGEVLSEFRVTSCPPHSEGFTDSIHPDLEKRSQIHALEMKPFSPSRGESSAAGSIKDKDSGFKEDVTV</sequence>
<keyword evidence="2" id="KW-0472">Membrane</keyword>
<keyword evidence="2" id="KW-1133">Transmembrane helix</keyword>
<gene>
    <name evidence="3" type="ORF">Moror_16813</name>
</gene>
<dbReference type="Proteomes" id="UP000017559">
    <property type="component" value="Unassembled WGS sequence"/>
</dbReference>
<proteinExistence type="predicted"/>
<evidence type="ECO:0000313" key="3">
    <source>
        <dbReference type="EMBL" id="ESK89787.1"/>
    </source>
</evidence>
<evidence type="ECO:0000256" key="1">
    <source>
        <dbReference type="SAM" id="MobiDB-lite"/>
    </source>
</evidence>
<feature type="compositionally biased region" description="Basic and acidic residues" evidence="1">
    <location>
        <begin position="362"/>
        <end position="375"/>
    </location>
</feature>
<feature type="region of interest" description="Disordered" evidence="1">
    <location>
        <begin position="346"/>
        <end position="375"/>
    </location>
</feature>
<evidence type="ECO:0000313" key="4">
    <source>
        <dbReference type="Proteomes" id="UP000017559"/>
    </source>
</evidence>
<keyword evidence="4" id="KW-1185">Reference proteome</keyword>
<feature type="transmembrane region" description="Helical" evidence="2">
    <location>
        <begin position="239"/>
        <end position="259"/>
    </location>
</feature>
<keyword evidence="2" id="KW-0812">Transmembrane</keyword>
<feature type="transmembrane region" description="Helical" evidence="2">
    <location>
        <begin position="20"/>
        <end position="43"/>
    </location>
</feature>
<reference evidence="3 4" key="1">
    <citation type="journal article" date="2014" name="BMC Genomics">
        <title>Genome and secretome analysis of the hemibiotrophic fungal pathogen, Moniliophthora roreri, which causes frosty pod rot disease of cacao: mechanisms of the biotrophic and necrotrophic phases.</title>
        <authorList>
            <person name="Meinhardt L.W."/>
            <person name="Costa G.G.L."/>
            <person name="Thomazella D.P.T."/>
            <person name="Teixeira P.J.P.L."/>
            <person name="Carazzolle M.F."/>
            <person name="Schuster S.C."/>
            <person name="Carlson J.E."/>
            <person name="Guiltinan M.J."/>
            <person name="Mieczkowski P."/>
            <person name="Farmer A."/>
            <person name="Ramaraj T."/>
            <person name="Crozier J."/>
            <person name="Davis R.E."/>
            <person name="Shao J."/>
            <person name="Melnick R.L."/>
            <person name="Pereira G.A.G."/>
            <person name="Bailey B.A."/>
        </authorList>
    </citation>
    <scope>NUCLEOTIDE SEQUENCE [LARGE SCALE GENOMIC DNA]</scope>
    <source>
        <strain evidence="3 4">MCA 2997</strain>
    </source>
</reference>
<feature type="transmembrane region" description="Helical" evidence="2">
    <location>
        <begin position="63"/>
        <end position="84"/>
    </location>
</feature>
<dbReference type="OrthoDB" id="2641762at2759"/>
<feature type="non-terminal residue" evidence="3">
    <location>
        <position position="375"/>
    </location>
</feature>
<accession>V2X7Q8</accession>
<organism evidence="3 4">
    <name type="scientific">Moniliophthora roreri (strain MCA 2997)</name>
    <name type="common">Cocoa frosty pod rot fungus</name>
    <name type="synonym">Crinipellis roreri</name>
    <dbReference type="NCBI Taxonomy" id="1381753"/>
    <lineage>
        <taxon>Eukaryota</taxon>
        <taxon>Fungi</taxon>
        <taxon>Dikarya</taxon>
        <taxon>Basidiomycota</taxon>
        <taxon>Agaricomycotina</taxon>
        <taxon>Agaricomycetes</taxon>
        <taxon>Agaricomycetidae</taxon>
        <taxon>Agaricales</taxon>
        <taxon>Marasmiineae</taxon>
        <taxon>Marasmiaceae</taxon>
        <taxon>Moniliophthora</taxon>
    </lineage>
</organism>
<dbReference type="HOGENOM" id="CLU_044614_2_2_1"/>
<dbReference type="STRING" id="1381753.V2X7Q8"/>
<feature type="transmembrane region" description="Helical" evidence="2">
    <location>
        <begin position="151"/>
        <end position="176"/>
    </location>
</feature>
<dbReference type="EMBL" id="AWSO01000516">
    <property type="protein sequence ID" value="ESK89787.1"/>
    <property type="molecule type" value="Genomic_DNA"/>
</dbReference>
<name>V2X7Q8_MONRO</name>
<protein>
    <recommendedName>
        <fullName evidence="5">Integral membrane protein</fullName>
    </recommendedName>
</protein>
<feature type="transmembrane region" description="Helical" evidence="2">
    <location>
        <begin position="196"/>
        <end position="218"/>
    </location>
</feature>
<dbReference type="KEGG" id="mrr:Moror_16813"/>
<feature type="transmembrane region" description="Helical" evidence="2">
    <location>
        <begin position="117"/>
        <end position="139"/>
    </location>
</feature>
<comment type="caution">
    <text evidence="3">The sequence shown here is derived from an EMBL/GenBank/DDBJ whole genome shotgun (WGS) entry which is preliminary data.</text>
</comment>
<evidence type="ECO:0000256" key="2">
    <source>
        <dbReference type="SAM" id="Phobius"/>
    </source>
</evidence>
<evidence type="ECO:0008006" key="5">
    <source>
        <dbReference type="Google" id="ProtNLM"/>
    </source>
</evidence>
<dbReference type="AlphaFoldDB" id="V2X7Q8"/>